<keyword evidence="1" id="KW-0560">Oxidoreductase</keyword>
<dbReference type="PATRIC" id="fig|768706.3.peg.3175"/>
<dbReference type="FunFam" id="3.40.50.1970:FF:000003">
    <property type="entry name" value="Alcohol dehydrogenase, iron-containing"/>
    <property type="match status" value="1"/>
</dbReference>
<reference evidence="4 5" key="2">
    <citation type="journal article" date="2012" name="J. Bacteriol.">
        <title>Complete genome sequences of Desulfosporosinus orientis DSM765T, Desulfosporosinus youngiae DSM17734T, Desulfosporosinus meridiei DSM13257T, and Desulfosporosinus acidiphilus DSM22704T.</title>
        <authorList>
            <person name="Pester M."/>
            <person name="Brambilla E."/>
            <person name="Alazard D."/>
            <person name="Rattei T."/>
            <person name="Weinmaier T."/>
            <person name="Han J."/>
            <person name="Lucas S."/>
            <person name="Lapidus A."/>
            <person name="Cheng J.F."/>
            <person name="Goodwin L."/>
            <person name="Pitluck S."/>
            <person name="Peters L."/>
            <person name="Ovchinnikova G."/>
            <person name="Teshima H."/>
            <person name="Detter J.C."/>
            <person name="Han C.S."/>
            <person name="Tapia R."/>
            <person name="Land M.L."/>
            <person name="Hauser L."/>
            <person name="Kyrpides N.C."/>
            <person name="Ivanova N.N."/>
            <person name="Pagani I."/>
            <person name="Huntmann M."/>
            <person name="Wei C.L."/>
            <person name="Davenport K.W."/>
            <person name="Daligault H."/>
            <person name="Chain P.S."/>
            <person name="Chen A."/>
            <person name="Mavromatis K."/>
            <person name="Markowitz V."/>
            <person name="Szeto E."/>
            <person name="Mikhailova N."/>
            <person name="Pati A."/>
            <person name="Wagner M."/>
            <person name="Woyke T."/>
            <person name="Ollivier B."/>
            <person name="Klenk H.P."/>
            <person name="Spring S."/>
            <person name="Loy A."/>
        </authorList>
    </citation>
    <scope>NUCLEOTIDE SEQUENCE [LARGE SCALE GENOMIC DNA]</scope>
    <source>
        <strain evidence="5">ATCC 19365 / DSM 765 / NCIMB 8382 / VKM B-1628</strain>
    </source>
</reference>
<dbReference type="Gene3D" id="3.40.50.1970">
    <property type="match status" value="1"/>
</dbReference>
<dbReference type="STRING" id="768706.Desor_3152"/>
<reference evidence="5" key="1">
    <citation type="submission" date="2011-11" db="EMBL/GenBank/DDBJ databases">
        <title>Complete sequence of Desulfosporosinus orientis DSM 765.</title>
        <authorList>
            <person name="Lucas S."/>
            <person name="Han J."/>
            <person name="Lapidus A."/>
            <person name="Cheng J.-F."/>
            <person name="Goodwin L."/>
            <person name="Pitluck S."/>
            <person name="Peters L."/>
            <person name="Ovchinnikova G."/>
            <person name="Teshima H."/>
            <person name="Detter J.C."/>
            <person name="Han C."/>
            <person name="Tapia R."/>
            <person name="Land M."/>
            <person name="Hauser L."/>
            <person name="Kyrpides N."/>
            <person name="Ivanova N."/>
            <person name="Pagani I."/>
            <person name="Pester M."/>
            <person name="Spring S."/>
            <person name="Ollivier B."/>
            <person name="Rattei T."/>
            <person name="Klenk H.-P."/>
            <person name="Wagner M."/>
            <person name="Loy A."/>
            <person name="Woyke T."/>
        </authorList>
    </citation>
    <scope>NUCLEOTIDE SEQUENCE [LARGE SCALE GENOMIC DNA]</scope>
    <source>
        <strain evidence="5">ATCC 19365 / DSM 765 / NCIMB 8382 / VKM B-1628</strain>
    </source>
</reference>
<dbReference type="OrthoDB" id="5445534at2"/>
<accession>G7W6M4</accession>
<dbReference type="EMBL" id="CP003108">
    <property type="protein sequence ID" value="AET68662.1"/>
    <property type="molecule type" value="Genomic_DNA"/>
</dbReference>
<name>G7W6M4_DESOD</name>
<dbReference type="Pfam" id="PF25137">
    <property type="entry name" value="ADH_Fe_C"/>
    <property type="match status" value="1"/>
</dbReference>
<dbReference type="InterPro" id="IPR001670">
    <property type="entry name" value="ADH_Fe/GldA"/>
</dbReference>
<keyword evidence="5" id="KW-1185">Reference proteome</keyword>
<dbReference type="eggNOG" id="COG1454">
    <property type="taxonomic scope" value="Bacteria"/>
</dbReference>
<gene>
    <name evidence="4" type="ordered locus">Desor_3152</name>
</gene>
<dbReference type="AlphaFoldDB" id="G7W6M4"/>
<dbReference type="RefSeq" id="WP_014185470.1">
    <property type="nucleotide sequence ID" value="NC_016584.1"/>
</dbReference>
<feature type="domain" description="Fe-containing alcohol dehydrogenase-like C-terminal" evidence="3">
    <location>
        <begin position="161"/>
        <end position="357"/>
    </location>
</feature>
<protein>
    <submittedName>
        <fullName evidence="4">Alcohol dehydrogenase, class IV</fullName>
    </submittedName>
</protein>
<dbReference type="HOGENOM" id="CLU_007207_0_4_9"/>
<dbReference type="InterPro" id="IPR056798">
    <property type="entry name" value="ADH_Fe_C"/>
</dbReference>
<dbReference type="GO" id="GO:0046872">
    <property type="term" value="F:metal ion binding"/>
    <property type="evidence" value="ECO:0007669"/>
    <property type="project" value="InterPro"/>
</dbReference>
<dbReference type="KEGG" id="dor:Desor_3152"/>
<dbReference type="GO" id="GO:0004022">
    <property type="term" value="F:alcohol dehydrogenase (NAD+) activity"/>
    <property type="evidence" value="ECO:0007669"/>
    <property type="project" value="UniProtKB-ARBA"/>
</dbReference>
<evidence type="ECO:0000256" key="1">
    <source>
        <dbReference type="ARBA" id="ARBA00023002"/>
    </source>
</evidence>
<dbReference type="PANTHER" id="PTHR11496:SF104">
    <property type="entry name" value="3-DEOXY-ALPHA-D-MANNO-OCTULOSONATE 8-OXIDASE"/>
    <property type="match status" value="1"/>
</dbReference>
<evidence type="ECO:0000313" key="5">
    <source>
        <dbReference type="Proteomes" id="UP000006346"/>
    </source>
</evidence>
<feature type="domain" description="Alcohol dehydrogenase iron-type/glycerol dehydrogenase GldA" evidence="2">
    <location>
        <begin position="2"/>
        <end position="150"/>
    </location>
</feature>
<dbReference type="CDD" id="cd08185">
    <property type="entry name" value="Fe-ADH-like"/>
    <property type="match status" value="1"/>
</dbReference>
<dbReference type="SUPFAM" id="SSF56796">
    <property type="entry name" value="Dehydroquinate synthase-like"/>
    <property type="match status" value="1"/>
</dbReference>
<sequence>MVVISNGKSTRTNGYLSRTEEQLKLAGVESVVFDKVEGNPLKSTVMAGGAFAKENQCDFIVALGGGSCIDASKAIAVMATNNGDYWDYISSGTGKGKLVAKKPLPVVAITTTAGTGSETDSAAVINNEETHEKTGFGREDLFPILAIVDPVLKLTVPPKFTAYQGFDALFHSVEGYVSNGVNLMSDMYAITAIENISRNLAKAVKNGNDIEAREKIAFGNTLSGTVMCVGRVTSQHSLEHAMSAYHQDLPHGAGLIMISKAYFTKLISSHVCDDRFVRMAKAMGMDNAKEPMDFITMLTKLQEDCGVSVLKMSDYGIRPEEFKTMAQNAKDTMGRLFLCDRIELSLEDCVAIYKASYR</sequence>
<dbReference type="InterPro" id="IPR039697">
    <property type="entry name" value="Alcohol_dehydrogenase_Fe"/>
</dbReference>
<evidence type="ECO:0000259" key="2">
    <source>
        <dbReference type="Pfam" id="PF00465"/>
    </source>
</evidence>
<dbReference type="PANTHER" id="PTHR11496">
    <property type="entry name" value="ALCOHOL DEHYDROGENASE"/>
    <property type="match status" value="1"/>
</dbReference>
<organism evidence="4 5">
    <name type="scientific">Desulfosporosinus orientis (strain ATCC 19365 / DSM 765 / NCIMB 8382 / VKM B-1628 / Singapore I)</name>
    <name type="common">Desulfotomaculum orientis</name>
    <dbReference type="NCBI Taxonomy" id="768706"/>
    <lineage>
        <taxon>Bacteria</taxon>
        <taxon>Bacillati</taxon>
        <taxon>Bacillota</taxon>
        <taxon>Clostridia</taxon>
        <taxon>Eubacteriales</taxon>
        <taxon>Desulfitobacteriaceae</taxon>
        <taxon>Desulfosporosinus</taxon>
    </lineage>
</organism>
<proteinExistence type="predicted"/>
<dbReference type="Gene3D" id="1.20.1090.10">
    <property type="entry name" value="Dehydroquinate synthase-like - alpha domain"/>
    <property type="match status" value="1"/>
</dbReference>
<dbReference type="Proteomes" id="UP000006346">
    <property type="component" value="Chromosome"/>
</dbReference>
<evidence type="ECO:0000259" key="3">
    <source>
        <dbReference type="Pfam" id="PF25137"/>
    </source>
</evidence>
<dbReference type="Pfam" id="PF00465">
    <property type="entry name" value="Fe-ADH"/>
    <property type="match status" value="1"/>
</dbReference>
<evidence type="ECO:0000313" key="4">
    <source>
        <dbReference type="EMBL" id="AET68662.1"/>
    </source>
</evidence>